<accession>A0A937D4K4</accession>
<dbReference type="InterPro" id="IPR000305">
    <property type="entry name" value="GIY-YIG_endonuc"/>
</dbReference>
<feature type="compositionally biased region" description="Basic and acidic residues" evidence="2">
    <location>
        <begin position="118"/>
        <end position="131"/>
    </location>
</feature>
<dbReference type="PANTHER" id="PTHR23408:SF3">
    <property type="entry name" value="METHYLMALONIC ACIDURIA TYPE A PROTEIN, MITOCHONDRIAL"/>
    <property type="match status" value="1"/>
</dbReference>
<evidence type="ECO:0000259" key="3">
    <source>
        <dbReference type="PROSITE" id="PS50164"/>
    </source>
</evidence>
<comment type="similarity">
    <text evidence="1">Belongs to the SIMIBI class G3E GTPase family. ArgK/MeaB subfamily.</text>
</comment>
<evidence type="ECO:0000256" key="2">
    <source>
        <dbReference type="SAM" id="MobiDB-lite"/>
    </source>
</evidence>
<feature type="region of interest" description="Disordered" evidence="2">
    <location>
        <begin position="93"/>
        <end position="163"/>
    </location>
</feature>
<dbReference type="GO" id="GO:0003924">
    <property type="term" value="F:GTPase activity"/>
    <property type="evidence" value="ECO:0007669"/>
    <property type="project" value="InterPro"/>
</dbReference>
<sequence length="486" mass="53043">MKPFFVYILECRDGSYYTGHTDDLAARMRQHEEGDIGYTALRKPFSLKWQGEFETREAALAFEQRIKGWSRAKKEALMAGDRERVMVLARGLRQAQPERSGAQPERSGAQPERSGAQPEREGAQPEREGAQPDRSAAQSELQESVRPEPVEGPPPTLYATEAPPLATQVITAQRRAMAKAITLLESTRPEHRAQADELLTALLPHTGNAFRVGISGVPGVGKSTFIETLGLHLIGQGHRVAVLAVDPSSSVSGGSILGDKTRMERLSVHDRAFIRPSPSSGTLGGVAEKTREAMLVCEAAGFDIVIVETVGVGQSETAVAHMTDLFVLMQLPNAGDDLQAIKKGVMELADLVVINKADLDPDAATRAQAQITSAMRLFTQHGRESAAAPQPVLQLSALRGTGVHTFWQAATAWREARTRSGQLQARRQHQALSWMWERIEAGLRQEFRHHPAVQALLPAITQEVEAGRLAASTAARRLLQARQNDQ</sequence>
<dbReference type="Proteomes" id="UP000613011">
    <property type="component" value="Unassembled WGS sequence"/>
</dbReference>
<keyword evidence="4" id="KW-0378">Hydrolase</keyword>
<evidence type="ECO:0000256" key="1">
    <source>
        <dbReference type="ARBA" id="ARBA00009625"/>
    </source>
</evidence>
<gene>
    <name evidence="4" type="primary">meaB</name>
    <name evidence="4" type="ORF">JI739_15835</name>
</gene>
<dbReference type="PROSITE" id="PS50164">
    <property type="entry name" value="GIY_YIG"/>
    <property type="match status" value="1"/>
</dbReference>
<dbReference type="Gene3D" id="3.40.50.300">
    <property type="entry name" value="P-loop containing nucleotide triphosphate hydrolases"/>
    <property type="match status" value="1"/>
</dbReference>
<organism evidence="4 5">
    <name type="scientific">Ramlibacter aurantiacus</name>
    <dbReference type="NCBI Taxonomy" id="2801330"/>
    <lineage>
        <taxon>Bacteria</taxon>
        <taxon>Pseudomonadati</taxon>
        <taxon>Pseudomonadota</taxon>
        <taxon>Betaproteobacteria</taxon>
        <taxon>Burkholderiales</taxon>
        <taxon>Comamonadaceae</taxon>
        <taxon>Ramlibacter</taxon>
    </lineage>
</organism>
<dbReference type="EC" id="3.6.5.-" evidence="4"/>
<dbReference type="NCBIfam" id="NF006958">
    <property type="entry name" value="PRK09435.1"/>
    <property type="match status" value="1"/>
</dbReference>
<name>A0A937D4K4_9BURK</name>
<dbReference type="InterPro" id="IPR005129">
    <property type="entry name" value="GTPase_ArgK"/>
</dbReference>
<dbReference type="AlphaFoldDB" id="A0A937D4K4"/>
<protein>
    <submittedName>
        <fullName evidence="4">Methylmalonyl Co-A mutase-associated GTPase MeaB</fullName>
        <ecNumber evidence="4">3.6.5.-</ecNumber>
    </submittedName>
</protein>
<dbReference type="SUPFAM" id="SSF52540">
    <property type="entry name" value="P-loop containing nucleoside triphosphate hydrolases"/>
    <property type="match status" value="1"/>
</dbReference>
<feature type="domain" description="GIY-YIG" evidence="3">
    <location>
        <begin position="2"/>
        <end position="76"/>
    </location>
</feature>
<dbReference type="SUPFAM" id="SSF82771">
    <property type="entry name" value="GIY-YIG endonuclease"/>
    <property type="match status" value="1"/>
</dbReference>
<evidence type="ECO:0000313" key="5">
    <source>
        <dbReference type="Proteomes" id="UP000613011"/>
    </source>
</evidence>
<dbReference type="InterPro" id="IPR027417">
    <property type="entry name" value="P-loop_NTPase"/>
</dbReference>
<dbReference type="Gene3D" id="3.40.1440.10">
    <property type="entry name" value="GIY-YIG endonuclease"/>
    <property type="match status" value="1"/>
</dbReference>
<dbReference type="Gene3D" id="1.10.287.130">
    <property type="match status" value="1"/>
</dbReference>
<reference evidence="4" key="1">
    <citation type="submission" date="2021-01" db="EMBL/GenBank/DDBJ databases">
        <title>Ramlibacter sp. strain AW1 16S ribosomal RNA gene Genome sequencing and assembly.</title>
        <authorList>
            <person name="Kang M."/>
        </authorList>
    </citation>
    <scope>NUCLEOTIDE SEQUENCE</scope>
    <source>
        <strain evidence="4">AW1</strain>
    </source>
</reference>
<evidence type="ECO:0000313" key="4">
    <source>
        <dbReference type="EMBL" id="MBL0421820.1"/>
    </source>
</evidence>
<dbReference type="Pfam" id="PF03308">
    <property type="entry name" value="MeaB"/>
    <property type="match status" value="1"/>
</dbReference>
<dbReference type="CDD" id="cd10456">
    <property type="entry name" value="GIY-YIG_UPF0213"/>
    <property type="match status" value="1"/>
</dbReference>
<dbReference type="NCBIfam" id="TIGR00750">
    <property type="entry name" value="lao"/>
    <property type="match status" value="1"/>
</dbReference>
<dbReference type="Gene3D" id="1.20.5.170">
    <property type="match status" value="1"/>
</dbReference>
<proteinExistence type="inferred from homology"/>
<dbReference type="PANTHER" id="PTHR23408">
    <property type="entry name" value="METHYLMALONYL-COA MUTASE"/>
    <property type="match status" value="1"/>
</dbReference>
<dbReference type="CDD" id="cd03114">
    <property type="entry name" value="MMAA-like"/>
    <property type="match status" value="1"/>
</dbReference>
<dbReference type="Pfam" id="PF01541">
    <property type="entry name" value="GIY-YIG"/>
    <property type="match status" value="1"/>
</dbReference>
<comment type="caution">
    <text evidence="4">The sequence shown here is derived from an EMBL/GenBank/DDBJ whole genome shotgun (WGS) entry which is preliminary data.</text>
</comment>
<dbReference type="GO" id="GO:0005525">
    <property type="term" value="F:GTP binding"/>
    <property type="evidence" value="ECO:0007669"/>
    <property type="project" value="InterPro"/>
</dbReference>
<dbReference type="GO" id="GO:0005737">
    <property type="term" value="C:cytoplasm"/>
    <property type="evidence" value="ECO:0007669"/>
    <property type="project" value="TreeGrafter"/>
</dbReference>
<keyword evidence="5" id="KW-1185">Reference proteome</keyword>
<dbReference type="EMBL" id="JAEQNA010000006">
    <property type="protein sequence ID" value="MBL0421820.1"/>
    <property type="molecule type" value="Genomic_DNA"/>
</dbReference>
<dbReference type="InterPro" id="IPR035901">
    <property type="entry name" value="GIY-YIG_endonuc_sf"/>
</dbReference>